<protein>
    <submittedName>
        <fullName evidence="1">Uncharacterized protein</fullName>
    </submittedName>
</protein>
<dbReference type="AlphaFoldDB" id="A0A7L7L7A5"/>
<reference evidence="1 2" key="1">
    <citation type="submission" date="2020-06" db="EMBL/GenBank/DDBJ databases">
        <authorList>
            <person name="Hwang Y.J."/>
        </authorList>
    </citation>
    <scope>NUCLEOTIDE SEQUENCE [LARGE SCALE GENOMIC DNA]</scope>
    <source>
        <strain evidence="1 2">KUDC8001</strain>
    </source>
</reference>
<accession>A0A7L7L7A5</accession>
<dbReference type="Proteomes" id="UP000514509">
    <property type="component" value="Chromosome"/>
</dbReference>
<evidence type="ECO:0000313" key="2">
    <source>
        <dbReference type="Proteomes" id="UP000514509"/>
    </source>
</evidence>
<organism evidence="1 2">
    <name type="scientific">Adhaeribacter radiodurans</name>
    <dbReference type="NCBI Taxonomy" id="2745197"/>
    <lineage>
        <taxon>Bacteria</taxon>
        <taxon>Pseudomonadati</taxon>
        <taxon>Bacteroidota</taxon>
        <taxon>Cytophagia</taxon>
        <taxon>Cytophagales</taxon>
        <taxon>Hymenobacteraceae</taxon>
        <taxon>Adhaeribacter</taxon>
    </lineage>
</organism>
<gene>
    <name evidence="1" type="ORF">HUW48_11550</name>
</gene>
<dbReference type="EMBL" id="CP055153">
    <property type="protein sequence ID" value="QMU28634.1"/>
    <property type="molecule type" value="Genomic_DNA"/>
</dbReference>
<evidence type="ECO:0000313" key="1">
    <source>
        <dbReference type="EMBL" id="QMU28634.1"/>
    </source>
</evidence>
<sequence>MKPIITFKWLLALFLLVSTKFIQAQDLKKSSLQIAYVRSNFHFLDKQASPLVYQANLNGLGLTYEHTAPKSRRYLHFQAGTGTALPKGFGAREFIMSSTDFYGETNTFKILHAPTIYLGQLEAGYLHRIKNKNLFAGISLQEWIGYSDNIGFWSTWGMNSTALNAALQYDKALTSKQKIKLGASVPIFALLSRMPYSNSISDPEKGNLRAFFAEGSRFTSLHQYQRLNVSAAYQYQLNYHWQTGVAYSFNWQHYTQPHSIRAYQQDLQAQLNYSF</sequence>
<keyword evidence="2" id="KW-1185">Reference proteome</keyword>
<proteinExistence type="predicted"/>
<reference evidence="1 2" key="2">
    <citation type="submission" date="2020-08" db="EMBL/GenBank/DDBJ databases">
        <title>Adhaeribacter dokdonensis sp. nov., isolated from the rhizosphere of Elymus tsukushiensis, a plant native to the Dokdo Islands, Republic of Korea.</title>
        <authorList>
            <person name="Ghim S.Y."/>
        </authorList>
    </citation>
    <scope>NUCLEOTIDE SEQUENCE [LARGE SCALE GENOMIC DNA]</scope>
    <source>
        <strain evidence="1 2">KUDC8001</strain>
    </source>
</reference>
<name>A0A7L7L7A5_9BACT</name>
<dbReference type="RefSeq" id="WP_182415817.1">
    <property type="nucleotide sequence ID" value="NZ_CP055153.1"/>
</dbReference>
<dbReference type="KEGG" id="add:HUW48_11550"/>